<dbReference type="EMBL" id="CP013200">
    <property type="protein sequence ID" value="ALO66917.1"/>
    <property type="molecule type" value="Genomic_DNA"/>
</dbReference>
<dbReference type="Proteomes" id="UP000059574">
    <property type="component" value="Chromosome"/>
</dbReference>
<evidence type="ECO:0000313" key="3">
    <source>
        <dbReference type="EMBL" id="ALO66917.1"/>
    </source>
</evidence>
<dbReference type="SUPFAM" id="SSF50475">
    <property type="entry name" value="FMN-binding split barrel"/>
    <property type="match status" value="1"/>
</dbReference>
<evidence type="ECO:0000313" key="4">
    <source>
        <dbReference type="Proteomes" id="UP000059574"/>
    </source>
</evidence>
<organism evidence="3 4">
    <name type="scientific">Arthrobacter alpinus</name>
    <dbReference type="NCBI Taxonomy" id="656366"/>
    <lineage>
        <taxon>Bacteria</taxon>
        <taxon>Bacillati</taxon>
        <taxon>Actinomycetota</taxon>
        <taxon>Actinomycetes</taxon>
        <taxon>Micrococcales</taxon>
        <taxon>Micrococcaceae</taxon>
        <taxon>Arthrobacter</taxon>
    </lineage>
</organism>
<sequence>MSQSTVFAEPEQANHHGFSDMLSADDFKSAFRNHPAGVAVITADIGNGPVGLTATSVISVSANPPLVVFSLSSASSSTPTIKQAETVVIHLLGADQIGLAKNFATSGIDRFADTSIWSRLVTGEPVLPSANAWMRGRIVNQMDAGDSTVVAVQILQVDLPGESSRTAEQARPLVYHDRTWHSLSETSVVQ</sequence>
<reference evidence="4" key="1">
    <citation type="submission" date="2015-11" db="EMBL/GenBank/DDBJ databases">
        <authorList>
            <person name="Kumar R."/>
            <person name="Singh D."/>
            <person name="Swarnkar M.K."/>
            <person name="Singh A.K."/>
            <person name="Kumar S."/>
        </authorList>
    </citation>
    <scope>NUCLEOTIDE SEQUENCE [LARGE SCALE GENOMIC DNA]</scope>
    <source>
        <strain evidence="4">ERGS4:06</strain>
    </source>
</reference>
<dbReference type="RefSeq" id="WP_062288646.1">
    <property type="nucleotide sequence ID" value="NZ_CP013200.1"/>
</dbReference>
<dbReference type="GO" id="GO:0010181">
    <property type="term" value="F:FMN binding"/>
    <property type="evidence" value="ECO:0007669"/>
    <property type="project" value="InterPro"/>
</dbReference>
<dbReference type="OrthoDB" id="8901155at2"/>
<reference evidence="3 4" key="2">
    <citation type="journal article" date="2016" name="J. Biotechnol.">
        <title>Complete genome sequence of Arthrobacter alpinus ERGS4:06, a yellow pigmented bacterium tolerant to cold and radiations isolated from Sikkim Himalaya.</title>
        <authorList>
            <person name="Kumar R."/>
            <person name="Singh D."/>
            <person name="Swarnkar M.K."/>
            <person name="Singh A.K."/>
            <person name="Kumar S."/>
        </authorList>
    </citation>
    <scope>NUCLEOTIDE SEQUENCE [LARGE SCALE GENOMIC DNA]</scope>
    <source>
        <strain evidence="3 4">ERGS4:06</strain>
    </source>
</reference>
<dbReference type="PANTHER" id="PTHR30466">
    <property type="entry name" value="FLAVIN REDUCTASE"/>
    <property type="match status" value="1"/>
</dbReference>
<dbReference type="PANTHER" id="PTHR30466:SF1">
    <property type="entry name" value="FMN REDUCTASE (NADH) RUTF"/>
    <property type="match status" value="1"/>
</dbReference>
<dbReference type="InterPro" id="IPR050268">
    <property type="entry name" value="NADH-dep_flavin_reductase"/>
</dbReference>
<keyword evidence="1" id="KW-0560">Oxidoreductase</keyword>
<dbReference type="SMART" id="SM00903">
    <property type="entry name" value="Flavin_Reduct"/>
    <property type="match status" value="1"/>
</dbReference>
<protein>
    <submittedName>
        <fullName evidence="3">Flavin oxidoreductase</fullName>
    </submittedName>
</protein>
<dbReference type="GO" id="GO:0006208">
    <property type="term" value="P:pyrimidine nucleobase catabolic process"/>
    <property type="evidence" value="ECO:0007669"/>
    <property type="project" value="TreeGrafter"/>
</dbReference>
<dbReference type="InterPro" id="IPR002563">
    <property type="entry name" value="Flavin_Rdtase-like_dom"/>
</dbReference>
<evidence type="ECO:0000259" key="2">
    <source>
        <dbReference type="SMART" id="SM00903"/>
    </source>
</evidence>
<accession>A0A0S2LZG8</accession>
<dbReference type="InterPro" id="IPR012349">
    <property type="entry name" value="Split_barrel_FMN-bd"/>
</dbReference>
<dbReference type="AlphaFoldDB" id="A0A0S2LZG8"/>
<dbReference type="Pfam" id="PF01613">
    <property type="entry name" value="Flavin_Reduct"/>
    <property type="match status" value="1"/>
</dbReference>
<name>A0A0S2LZG8_9MICC</name>
<dbReference type="Gene3D" id="2.30.110.10">
    <property type="entry name" value="Electron Transport, Fmn-binding Protein, Chain A"/>
    <property type="match status" value="1"/>
</dbReference>
<dbReference type="GO" id="GO:0042602">
    <property type="term" value="F:riboflavin reductase (NADPH) activity"/>
    <property type="evidence" value="ECO:0007669"/>
    <property type="project" value="TreeGrafter"/>
</dbReference>
<evidence type="ECO:0000256" key="1">
    <source>
        <dbReference type="ARBA" id="ARBA00023002"/>
    </source>
</evidence>
<proteinExistence type="predicted"/>
<gene>
    <name evidence="3" type="ORF">AS189_10920</name>
</gene>
<feature type="domain" description="Flavin reductase like" evidence="2">
    <location>
        <begin position="31"/>
        <end position="182"/>
    </location>
</feature>